<dbReference type="PANTHER" id="PTHR42852">
    <property type="entry name" value="THIOL:DISULFIDE INTERCHANGE PROTEIN DSBE"/>
    <property type="match status" value="1"/>
</dbReference>
<keyword evidence="2" id="KW-0201">Cytochrome c-type biogenesis</keyword>
<dbReference type="PROSITE" id="PS51257">
    <property type="entry name" value="PROKAR_LIPOPROTEIN"/>
    <property type="match status" value="1"/>
</dbReference>
<dbReference type="InterPro" id="IPR013740">
    <property type="entry name" value="Redoxin"/>
</dbReference>
<protein>
    <submittedName>
        <fullName evidence="6">Redoxin domain-containing protein</fullName>
    </submittedName>
</protein>
<dbReference type="AlphaFoldDB" id="A0A4S3M209"/>
<dbReference type="Gene3D" id="3.40.30.10">
    <property type="entry name" value="Glutaredoxin"/>
    <property type="match status" value="1"/>
</dbReference>
<dbReference type="InterPro" id="IPR036249">
    <property type="entry name" value="Thioredoxin-like_sf"/>
</dbReference>
<accession>A0A4S3M209</accession>
<evidence type="ECO:0000256" key="1">
    <source>
        <dbReference type="ARBA" id="ARBA00004196"/>
    </source>
</evidence>
<dbReference type="RefSeq" id="WP_136335814.1">
    <property type="nucleotide sequence ID" value="NZ_SSMC01000002.1"/>
</dbReference>
<dbReference type="GO" id="GO:0017004">
    <property type="term" value="P:cytochrome complex assembly"/>
    <property type="evidence" value="ECO:0007669"/>
    <property type="project" value="UniProtKB-KW"/>
</dbReference>
<reference evidence="6 7" key="1">
    <citation type="submission" date="2019-04" db="EMBL/GenBank/DDBJ databases">
        <title>Draft genome sequence of Robertkochia marina CC-AMO-30D.</title>
        <authorList>
            <person name="Hameed A."/>
            <person name="Lin S.-Y."/>
            <person name="Shahina M."/>
            <person name="Lai W.-A."/>
            <person name="Young C.-C."/>
        </authorList>
    </citation>
    <scope>NUCLEOTIDE SEQUENCE [LARGE SCALE GENOMIC DNA]</scope>
    <source>
        <strain evidence="6 7">CC-AMO-30D</strain>
    </source>
</reference>
<evidence type="ECO:0000256" key="4">
    <source>
        <dbReference type="ARBA" id="ARBA00023284"/>
    </source>
</evidence>
<keyword evidence="3" id="KW-1015">Disulfide bond</keyword>
<gene>
    <name evidence="6" type="ORF">E7Z59_08090</name>
</gene>
<evidence type="ECO:0000313" key="6">
    <source>
        <dbReference type="EMBL" id="THD67609.1"/>
    </source>
</evidence>
<evidence type="ECO:0000313" key="7">
    <source>
        <dbReference type="Proteomes" id="UP000305939"/>
    </source>
</evidence>
<keyword evidence="4" id="KW-0676">Redox-active center</keyword>
<dbReference type="GO" id="GO:0030313">
    <property type="term" value="C:cell envelope"/>
    <property type="evidence" value="ECO:0007669"/>
    <property type="project" value="UniProtKB-SubCell"/>
</dbReference>
<dbReference type="EMBL" id="SSMC01000002">
    <property type="protein sequence ID" value="THD67609.1"/>
    <property type="molecule type" value="Genomic_DNA"/>
</dbReference>
<comment type="subcellular location">
    <subcellularLocation>
        <location evidence="1">Cell envelope</location>
    </subcellularLocation>
</comment>
<evidence type="ECO:0000259" key="5">
    <source>
        <dbReference type="PROSITE" id="PS51352"/>
    </source>
</evidence>
<dbReference type="Proteomes" id="UP000305939">
    <property type="component" value="Unassembled WGS sequence"/>
</dbReference>
<evidence type="ECO:0000256" key="3">
    <source>
        <dbReference type="ARBA" id="ARBA00023157"/>
    </source>
</evidence>
<dbReference type="InterPro" id="IPR050553">
    <property type="entry name" value="Thioredoxin_ResA/DsbE_sf"/>
</dbReference>
<dbReference type="Pfam" id="PF08534">
    <property type="entry name" value="Redoxin"/>
    <property type="match status" value="1"/>
</dbReference>
<keyword evidence="7" id="KW-1185">Reference proteome</keyword>
<name>A0A4S3M209_9FLAO</name>
<evidence type="ECO:0000256" key="2">
    <source>
        <dbReference type="ARBA" id="ARBA00022748"/>
    </source>
</evidence>
<dbReference type="SUPFAM" id="SSF52833">
    <property type="entry name" value="Thioredoxin-like"/>
    <property type="match status" value="1"/>
</dbReference>
<feature type="domain" description="Thioredoxin" evidence="5">
    <location>
        <begin position="343"/>
        <end position="507"/>
    </location>
</feature>
<dbReference type="InterPro" id="IPR013766">
    <property type="entry name" value="Thioredoxin_domain"/>
</dbReference>
<comment type="caution">
    <text evidence="6">The sequence shown here is derived from an EMBL/GenBank/DDBJ whole genome shotgun (WGS) entry which is preliminary data.</text>
</comment>
<organism evidence="6 7">
    <name type="scientific">Robertkochia marina</name>
    <dbReference type="NCBI Taxonomy" id="1227945"/>
    <lineage>
        <taxon>Bacteria</taxon>
        <taxon>Pseudomonadati</taxon>
        <taxon>Bacteroidota</taxon>
        <taxon>Flavobacteriia</taxon>
        <taxon>Flavobacteriales</taxon>
        <taxon>Flavobacteriaceae</taxon>
        <taxon>Robertkochia</taxon>
    </lineage>
</organism>
<sequence>MKILKNPLLKLLVISCLFISCDKHNTSHLTTIKGNFQNKINNKTVSFCRFFDDNPEHYFFNYDSVIVNEKSFQKEFELRETGIITILGSTIIPKTKIICDPGAEINFFVSKDSLNRNQVIFKGKNAKGNTLFQTSSLRKVNYFAELIYKFKDLPSKLVIENTERIKDSLLKPFRKMKDNHEISPSFYDLVEKTSEASVLSAMFHIYGRIYGEVTRQNDKEILHYFFTKYDPFSDRYKRIDMLSRSVVSEYKCMLLLNGVLKSNMKPTENLVGLWDDKLKHNSMAPIEIQKVMKSLTIMVNRSFEVNNFQTDYSDYIMFKKYFPKSPYIEVFKEKYFSEDQIILNLKDNLKEVKPTSAIYTGSKNELKVIQIHEKNNIADLVRNQFPKKTVLVDMWATWCSPCIKEFTHKKELNSFLVENGVEMLYVSIDKEKSYEKWKSAVIEHDLVGNHFFATDNLTDFFPKGSGISKNITIPRYLLFDTNGNILDDNVPRPSSGKTEQKLLELLN</sequence>
<dbReference type="GO" id="GO:0016491">
    <property type="term" value="F:oxidoreductase activity"/>
    <property type="evidence" value="ECO:0007669"/>
    <property type="project" value="InterPro"/>
</dbReference>
<dbReference type="PANTHER" id="PTHR42852:SF6">
    <property type="entry name" value="THIOL:DISULFIDE INTERCHANGE PROTEIN DSBE"/>
    <property type="match status" value="1"/>
</dbReference>
<dbReference type="PROSITE" id="PS51352">
    <property type="entry name" value="THIOREDOXIN_2"/>
    <property type="match status" value="1"/>
</dbReference>
<proteinExistence type="predicted"/>